<dbReference type="AlphaFoldDB" id="A0A9W6TBK4"/>
<sequence length="161" mass="18503">MKHCLQLSRDLFKASAREACLSFQLGTQQVRVEFTQNYCIARELREAYKLSKENLMTTARKAMNLKHKAEDEAPWDAYEERFNQLPDDLDELHGKIENNKAALECFRGDRSIRELYERVCAEIQDDEAKLADLESYVNDSEGKINGIKVRFGSAAAYCVAK</sequence>
<proteinExistence type="predicted"/>
<gene>
    <name evidence="1" type="ORF">Plil01_000027200</name>
</gene>
<keyword evidence="2" id="KW-1185">Reference proteome</keyword>
<comment type="caution">
    <text evidence="1">The sequence shown here is derived from an EMBL/GenBank/DDBJ whole genome shotgun (WGS) entry which is preliminary data.</text>
</comment>
<dbReference type="EMBL" id="BSXW01000009">
    <property type="protein sequence ID" value="GMF09363.1"/>
    <property type="molecule type" value="Genomic_DNA"/>
</dbReference>
<dbReference type="Proteomes" id="UP001165083">
    <property type="component" value="Unassembled WGS sequence"/>
</dbReference>
<evidence type="ECO:0000313" key="1">
    <source>
        <dbReference type="EMBL" id="GMF09363.1"/>
    </source>
</evidence>
<reference evidence="1" key="1">
    <citation type="submission" date="2023-04" db="EMBL/GenBank/DDBJ databases">
        <title>Phytophthora lilii NBRC 32176.</title>
        <authorList>
            <person name="Ichikawa N."/>
            <person name="Sato H."/>
            <person name="Tonouchi N."/>
        </authorList>
    </citation>
    <scope>NUCLEOTIDE SEQUENCE</scope>
    <source>
        <strain evidence="1">NBRC 32176</strain>
    </source>
</reference>
<accession>A0A9W6TBK4</accession>
<name>A0A9W6TBK4_9STRA</name>
<organism evidence="1 2">
    <name type="scientific">Phytophthora lilii</name>
    <dbReference type="NCBI Taxonomy" id="2077276"/>
    <lineage>
        <taxon>Eukaryota</taxon>
        <taxon>Sar</taxon>
        <taxon>Stramenopiles</taxon>
        <taxon>Oomycota</taxon>
        <taxon>Peronosporomycetes</taxon>
        <taxon>Peronosporales</taxon>
        <taxon>Peronosporaceae</taxon>
        <taxon>Phytophthora</taxon>
    </lineage>
</organism>
<protein>
    <submittedName>
        <fullName evidence="1">Unnamed protein product</fullName>
    </submittedName>
</protein>
<evidence type="ECO:0000313" key="2">
    <source>
        <dbReference type="Proteomes" id="UP001165083"/>
    </source>
</evidence>
<dbReference type="OrthoDB" id="165001at2759"/>